<evidence type="ECO:0000259" key="2">
    <source>
        <dbReference type="Pfam" id="PF02517"/>
    </source>
</evidence>
<evidence type="ECO:0000313" key="3">
    <source>
        <dbReference type="EMBL" id="MFC7338927.1"/>
    </source>
</evidence>
<comment type="caution">
    <text evidence="3">The sequence shown here is derived from an EMBL/GenBank/DDBJ whole genome shotgun (WGS) entry which is preliminary data.</text>
</comment>
<dbReference type="EC" id="3.4.-.-" evidence="3"/>
<keyword evidence="4" id="KW-1185">Reference proteome</keyword>
<dbReference type="PANTHER" id="PTHR36435:SF1">
    <property type="entry name" value="CAAX AMINO TERMINAL PROTEASE FAMILY PROTEIN"/>
    <property type="match status" value="1"/>
</dbReference>
<feature type="transmembrane region" description="Helical" evidence="1">
    <location>
        <begin position="259"/>
        <end position="279"/>
    </location>
</feature>
<dbReference type="InterPro" id="IPR003675">
    <property type="entry name" value="Rce1/LyrA-like_dom"/>
</dbReference>
<evidence type="ECO:0000313" key="4">
    <source>
        <dbReference type="Proteomes" id="UP001596472"/>
    </source>
</evidence>
<evidence type="ECO:0000256" key="1">
    <source>
        <dbReference type="SAM" id="Phobius"/>
    </source>
</evidence>
<sequence length="438" mass="49799">MLSRYRMIGSRRIPKWIFGILLAWWFASLISYYQQEPDTSEAAESAYRLCEPTWAIATELEDDPLWLQYFLLFDSSEGAKASCVDYFEKLREADLLNGKGEQSLRLMKSLSSSSPEPPSDTILKRWKRESYDEGHWAWEVEAMQGHFGDNPPQWAAATIRDELRQRKTILRLWIASLAIWVAAFVVGLPFIPAALACFRTVNHQAASPITRCWHPLWILGLIFIIILSGDWFVGLAYSLVPLPVSWQGSLWESVLLDGLWRFAGPAFLASVAFASWRHGSRILKLHTPSQWKPLFGMLPIVITYDLIIWKLCEWANLTDTTSHIYFEEDGMSGLVYSIISAVIFAPIAEELVFRGFLFQSLERRSGFWPAALLSTFLFAMIHFYGFQGSLSVASFGIVACVLYRATGSLWTPIIYHALTNGIITAASWPLYNGLYSDF</sequence>
<feature type="transmembrane region" description="Helical" evidence="1">
    <location>
        <begin position="291"/>
        <end position="311"/>
    </location>
</feature>
<keyword evidence="1" id="KW-0472">Membrane</keyword>
<feature type="domain" description="CAAX prenyl protease 2/Lysostaphin resistance protein A-like" evidence="2">
    <location>
        <begin position="334"/>
        <end position="421"/>
    </location>
</feature>
<proteinExistence type="predicted"/>
<dbReference type="PANTHER" id="PTHR36435">
    <property type="entry name" value="SLR1288 PROTEIN"/>
    <property type="match status" value="1"/>
</dbReference>
<accession>A0ABW2LD76</accession>
<protein>
    <submittedName>
        <fullName evidence="3">CPBP family intramembrane glutamic endopeptidase</fullName>
        <ecNumber evidence="3">3.4.-.-</ecNumber>
    </submittedName>
</protein>
<gene>
    <name evidence="3" type="ORF">ACFQY0_17150</name>
</gene>
<feature type="transmembrane region" description="Helical" evidence="1">
    <location>
        <begin position="365"/>
        <end position="384"/>
    </location>
</feature>
<dbReference type="GO" id="GO:0016787">
    <property type="term" value="F:hydrolase activity"/>
    <property type="evidence" value="ECO:0007669"/>
    <property type="project" value="UniProtKB-KW"/>
</dbReference>
<feature type="transmembrane region" description="Helical" evidence="1">
    <location>
        <begin position="16"/>
        <end position="33"/>
    </location>
</feature>
<dbReference type="Pfam" id="PF02517">
    <property type="entry name" value="Rce1-like"/>
    <property type="match status" value="1"/>
</dbReference>
<dbReference type="RefSeq" id="WP_379714915.1">
    <property type="nucleotide sequence ID" value="NZ_JBHTBS010000011.1"/>
</dbReference>
<feature type="transmembrane region" description="Helical" evidence="1">
    <location>
        <begin position="331"/>
        <end position="353"/>
    </location>
</feature>
<name>A0ABW2LD76_9BACT</name>
<dbReference type="EMBL" id="JBHTBS010000011">
    <property type="protein sequence ID" value="MFC7338927.1"/>
    <property type="molecule type" value="Genomic_DNA"/>
</dbReference>
<keyword evidence="1" id="KW-1133">Transmembrane helix</keyword>
<dbReference type="InterPro" id="IPR052710">
    <property type="entry name" value="CAAX_protease"/>
</dbReference>
<feature type="transmembrane region" description="Helical" evidence="1">
    <location>
        <begin position="413"/>
        <end position="431"/>
    </location>
</feature>
<feature type="transmembrane region" description="Helical" evidence="1">
    <location>
        <begin position="172"/>
        <end position="195"/>
    </location>
</feature>
<feature type="transmembrane region" description="Helical" evidence="1">
    <location>
        <begin position="216"/>
        <end position="239"/>
    </location>
</feature>
<organism evidence="3 4">
    <name type="scientific">Haloferula chungangensis</name>
    <dbReference type="NCBI Taxonomy" id="1048331"/>
    <lineage>
        <taxon>Bacteria</taxon>
        <taxon>Pseudomonadati</taxon>
        <taxon>Verrucomicrobiota</taxon>
        <taxon>Verrucomicrobiia</taxon>
        <taxon>Verrucomicrobiales</taxon>
        <taxon>Verrucomicrobiaceae</taxon>
        <taxon>Haloferula</taxon>
    </lineage>
</organism>
<keyword evidence="3" id="KW-0378">Hydrolase</keyword>
<keyword evidence="1" id="KW-0812">Transmembrane</keyword>
<dbReference type="Proteomes" id="UP001596472">
    <property type="component" value="Unassembled WGS sequence"/>
</dbReference>
<reference evidence="4" key="1">
    <citation type="journal article" date="2019" name="Int. J. Syst. Evol. Microbiol.">
        <title>The Global Catalogue of Microorganisms (GCM) 10K type strain sequencing project: providing services to taxonomists for standard genome sequencing and annotation.</title>
        <authorList>
            <consortium name="The Broad Institute Genomics Platform"/>
            <consortium name="The Broad Institute Genome Sequencing Center for Infectious Disease"/>
            <person name="Wu L."/>
            <person name="Ma J."/>
        </authorList>
    </citation>
    <scope>NUCLEOTIDE SEQUENCE [LARGE SCALE GENOMIC DNA]</scope>
    <source>
        <strain evidence="4">CGMCC 4.1467</strain>
    </source>
</reference>